<evidence type="ECO:0000313" key="2">
    <source>
        <dbReference type="Proteomes" id="UP000434172"/>
    </source>
</evidence>
<accession>A0A8H3WEZ8</accession>
<evidence type="ECO:0000313" key="1">
    <source>
        <dbReference type="EMBL" id="KAF0325095.1"/>
    </source>
</evidence>
<dbReference type="EMBL" id="WOWK01000039">
    <property type="protein sequence ID" value="KAF0325095.1"/>
    <property type="molecule type" value="Genomic_DNA"/>
</dbReference>
<organism evidence="1 2">
    <name type="scientific">Colletotrichum asianum</name>
    <dbReference type="NCBI Taxonomy" id="702518"/>
    <lineage>
        <taxon>Eukaryota</taxon>
        <taxon>Fungi</taxon>
        <taxon>Dikarya</taxon>
        <taxon>Ascomycota</taxon>
        <taxon>Pezizomycotina</taxon>
        <taxon>Sordariomycetes</taxon>
        <taxon>Hypocreomycetidae</taxon>
        <taxon>Glomerellales</taxon>
        <taxon>Glomerellaceae</taxon>
        <taxon>Colletotrichum</taxon>
        <taxon>Colletotrichum gloeosporioides species complex</taxon>
    </lineage>
</organism>
<dbReference type="OrthoDB" id="5383526at2759"/>
<keyword evidence="2" id="KW-1185">Reference proteome</keyword>
<comment type="caution">
    <text evidence="1">The sequence shown here is derived from an EMBL/GenBank/DDBJ whole genome shotgun (WGS) entry which is preliminary data.</text>
</comment>
<gene>
    <name evidence="1" type="ORF">GQ607_007716</name>
</gene>
<sequence>MNAASISAINIHLHVGSGCGGNAVVCTNINPNTCCGGSGLDIPPTVGFRGIPTDWKLECMGHSGGNCNTCGRRAESDSCSTGGCANLVKPDTLLLEDGGKFDLAALEGAHLTELQALF</sequence>
<proteinExistence type="predicted"/>
<dbReference type="AlphaFoldDB" id="A0A8H3WEZ8"/>
<protein>
    <submittedName>
        <fullName evidence="1">Uncharacterized protein</fullName>
    </submittedName>
</protein>
<reference evidence="1 2" key="1">
    <citation type="submission" date="2019-12" db="EMBL/GenBank/DDBJ databases">
        <title>A genome sequence resource for the geographically widespread anthracnose pathogen Colletotrichum asianum.</title>
        <authorList>
            <person name="Meng Y."/>
        </authorList>
    </citation>
    <scope>NUCLEOTIDE SEQUENCE [LARGE SCALE GENOMIC DNA]</scope>
    <source>
        <strain evidence="1 2">ICMP 18580</strain>
    </source>
</reference>
<name>A0A8H3WEZ8_9PEZI</name>
<dbReference type="Proteomes" id="UP000434172">
    <property type="component" value="Unassembled WGS sequence"/>
</dbReference>